<sequence>MSESSLLELSVGALRVHVGSLDQLASKVGIQQDPYLDASSTKVACEACIASAVM</sequence>
<name>A0A6A3N1S8_9STRA</name>
<dbReference type="EMBL" id="QXFU01000363">
    <property type="protein sequence ID" value="KAE9035510.1"/>
    <property type="molecule type" value="Genomic_DNA"/>
</dbReference>
<gene>
    <name evidence="1" type="ORF">PR002_g7543</name>
</gene>
<proteinExistence type="predicted"/>
<dbReference type="AlphaFoldDB" id="A0A6A3N1S8"/>
<evidence type="ECO:0000313" key="2">
    <source>
        <dbReference type="Proteomes" id="UP000435112"/>
    </source>
</evidence>
<reference evidence="1 2" key="1">
    <citation type="submission" date="2018-09" db="EMBL/GenBank/DDBJ databases">
        <title>Genomic investigation of the strawberry pathogen Phytophthora fragariae indicates pathogenicity is determined by transcriptional variation in three key races.</title>
        <authorList>
            <person name="Adams T.M."/>
            <person name="Armitage A.D."/>
            <person name="Sobczyk M.K."/>
            <person name="Bates H.J."/>
            <person name="Dunwell J.M."/>
            <person name="Nellist C.F."/>
            <person name="Harrison R.J."/>
        </authorList>
    </citation>
    <scope>NUCLEOTIDE SEQUENCE [LARGE SCALE GENOMIC DNA]</scope>
    <source>
        <strain evidence="1 2">SCRP324</strain>
    </source>
</reference>
<organism evidence="1 2">
    <name type="scientific">Phytophthora rubi</name>
    <dbReference type="NCBI Taxonomy" id="129364"/>
    <lineage>
        <taxon>Eukaryota</taxon>
        <taxon>Sar</taxon>
        <taxon>Stramenopiles</taxon>
        <taxon>Oomycota</taxon>
        <taxon>Peronosporomycetes</taxon>
        <taxon>Peronosporales</taxon>
        <taxon>Peronosporaceae</taxon>
        <taxon>Phytophthora</taxon>
    </lineage>
</organism>
<evidence type="ECO:0000313" key="1">
    <source>
        <dbReference type="EMBL" id="KAE9035510.1"/>
    </source>
</evidence>
<protein>
    <submittedName>
        <fullName evidence="1">Uncharacterized protein</fullName>
    </submittedName>
</protein>
<comment type="caution">
    <text evidence="1">The sequence shown here is derived from an EMBL/GenBank/DDBJ whole genome shotgun (WGS) entry which is preliminary data.</text>
</comment>
<accession>A0A6A3N1S8</accession>
<dbReference type="Proteomes" id="UP000435112">
    <property type="component" value="Unassembled WGS sequence"/>
</dbReference>